<evidence type="ECO:0008006" key="3">
    <source>
        <dbReference type="Google" id="ProtNLM"/>
    </source>
</evidence>
<dbReference type="Pfam" id="PF07849">
    <property type="entry name" value="DUF1641"/>
    <property type="match status" value="1"/>
</dbReference>
<dbReference type="RefSeq" id="WP_146503643.1">
    <property type="nucleotide sequence ID" value="NZ_SJPG01000001.1"/>
</dbReference>
<dbReference type="EMBL" id="SJPG01000001">
    <property type="protein sequence ID" value="TWT61687.1"/>
    <property type="molecule type" value="Genomic_DNA"/>
</dbReference>
<keyword evidence="2" id="KW-1185">Reference proteome</keyword>
<dbReference type="AlphaFoldDB" id="A0A5C5XF59"/>
<organism evidence="1 2">
    <name type="scientific">Rubinisphaera italica</name>
    <dbReference type="NCBI Taxonomy" id="2527969"/>
    <lineage>
        <taxon>Bacteria</taxon>
        <taxon>Pseudomonadati</taxon>
        <taxon>Planctomycetota</taxon>
        <taxon>Planctomycetia</taxon>
        <taxon>Planctomycetales</taxon>
        <taxon>Planctomycetaceae</taxon>
        <taxon>Rubinisphaera</taxon>
    </lineage>
</organism>
<dbReference type="PANTHER" id="PTHR39180">
    <property type="match status" value="1"/>
</dbReference>
<sequence>METNFAEMPIREQMDDPETAESLSRLVGRAKDVEHLVERAMQANNAADGLLATVADVIDEQCEKINQSGTSVEERIGSLASLLLKVTEPETVSALSRLVDRLPQLEEASRLLDEVPNLLAIATDVIDEYAANLKSHGVELEKSISQGLHALLWLGCRVSEEELERLGFLLRSDVLDPHALDVVGHAATSLANCQRETCEQKTAERIGVLGLLKSLRDPNMQRTLGFGIRFAKCFGNPNGQTSSESPSSH</sequence>
<dbReference type="Proteomes" id="UP000316095">
    <property type="component" value="Unassembled WGS sequence"/>
</dbReference>
<comment type="caution">
    <text evidence="1">The sequence shown here is derived from an EMBL/GenBank/DDBJ whole genome shotgun (WGS) entry which is preliminary data.</text>
</comment>
<accession>A0A5C5XF59</accession>
<proteinExistence type="predicted"/>
<reference evidence="1 2" key="1">
    <citation type="submission" date="2019-02" db="EMBL/GenBank/DDBJ databases">
        <title>Deep-cultivation of Planctomycetes and their phenomic and genomic characterization uncovers novel biology.</title>
        <authorList>
            <person name="Wiegand S."/>
            <person name="Jogler M."/>
            <person name="Boedeker C."/>
            <person name="Pinto D."/>
            <person name="Vollmers J."/>
            <person name="Rivas-Marin E."/>
            <person name="Kohn T."/>
            <person name="Peeters S.H."/>
            <person name="Heuer A."/>
            <person name="Rast P."/>
            <person name="Oberbeckmann S."/>
            <person name="Bunk B."/>
            <person name="Jeske O."/>
            <person name="Meyerdierks A."/>
            <person name="Storesund J.E."/>
            <person name="Kallscheuer N."/>
            <person name="Luecker S."/>
            <person name="Lage O.M."/>
            <person name="Pohl T."/>
            <person name="Merkel B.J."/>
            <person name="Hornburger P."/>
            <person name="Mueller R.-W."/>
            <person name="Bruemmer F."/>
            <person name="Labrenz M."/>
            <person name="Spormann A.M."/>
            <person name="Op Den Camp H."/>
            <person name="Overmann J."/>
            <person name="Amann R."/>
            <person name="Jetten M.S.M."/>
            <person name="Mascher T."/>
            <person name="Medema M.H."/>
            <person name="Devos D.P."/>
            <person name="Kaster A.-K."/>
            <person name="Ovreas L."/>
            <person name="Rohde M."/>
            <person name="Galperin M.Y."/>
            <person name="Jogler C."/>
        </authorList>
    </citation>
    <scope>NUCLEOTIDE SEQUENCE [LARGE SCALE GENOMIC DNA]</scope>
    <source>
        <strain evidence="1 2">Pan54</strain>
    </source>
</reference>
<evidence type="ECO:0000313" key="1">
    <source>
        <dbReference type="EMBL" id="TWT61687.1"/>
    </source>
</evidence>
<dbReference type="InterPro" id="IPR012440">
    <property type="entry name" value="DUF1641"/>
</dbReference>
<dbReference type="PANTHER" id="PTHR39180:SF2">
    <property type="entry name" value="DUF1641 DOMAIN-CONTAINING PROTEIN"/>
    <property type="match status" value="1"/>
</dbReference>
<protein>
    <recommendedName>
        <fullName evidence="3">DUF1641 domain-containing protein</fullName>
    </recommendedName>
</protein>
<name>A0A5C5XF59_9PLAN</name>
<gene>
    <name evidence="1" type="ORF">Pan54_24240</name>
</gene>
<evidence type="ECO:0000313" key="2">
    <source>
        <dbReference type="Proteomes" id="UP000316095"/>
    </source>
</evidence>
<dbReference type="OrthoDB" id="285411at2"/>